<evidence type="ECO:0000256" key="9">
    <source>
        <dbReference type="PROSITE-ProRule" id="PRU00958"/>
    </source>
</evidence>
<keyword evidence="6 9" id="KW-0694">RNA-binding</keyword>
<dbReference type="GO" id="GO:0160104">
    <property type="term" value="F:tRNA (guanine(26)-N2)-dimethyltransferase activity"/>
    <property type="evidence" value="ECO:0007669"/>
    <property type="project" value="UniProtKB-UniRule"/>
</dbReference>
<sequence length="559" mass="61931">MWRLTLTARRLPALSQRGERFSAATCRLLFSTVQDEHADSNIIREGQAKILLQGNDVFYNKAQVTNRDLSIAVLQTFIEKRHNELLCKEKARRSKIDPNLITEEEDAFSSPGFLAVPKKPQKVDASSIAAKPLRILEATAASGLRAIRYALEVEGIESVVALDIDKVAVEACKKNIKLNGGLALSKVHAELGDARKFMLNHEGEFDVVDIDPYGSAAIFLDSAVQCVSDGGLLMCTSTDMAVLCGHHGEVCFSRYGSYSFNGEHCHEMAVRILLSSIQSHANTYKRVIVPVLSVSIDFYVRVFVRIYTSPLSVKESASKLSYVYLCNGCRSFHLQRVGQVCQKGNSVFYTAGGGPPVSTECKECGGQWKMGGPIWSESMHDAGWVSTILKDLEKSKSKFPAFDKLHCLLTAVSEELHDVPLFVNPHELSATLKCICPSNILLISALNNAGYRASGCHANPLALKTDAPMNVIWDIMRCWVKLHAVKVDKSNRKTIGSIILQKEPLLQANFARRSQRERKVGSKRFLPNPEANWGPKPRAGRKIKVVENKMSRQDLKESL</sequence>
<evidence type="ECO:0000256" key="1">
    <source>
        <dbReference type="ARBA" id="ARBA00022555"/>
    </source>
</evidence>
<evidence type="ECO:0000256" key="3">
    <source>
        <dbReference type="ARBA" id="ARBA00022679"/>
    </source>
</evidence>
<keyword evidence="12" id="KW-1185">Reference proteome</keyword>
<evidence type="ECO:0000256" key="10">
    <source>
        <dbReference type="SAM" id="MobiDB-lite"/>
    </source>
</evidence>
<comment type="caution">
    <text evidence="11">The sequence shown here is derived from an EMBL/GenBank/DDBJ whole genome shotgun (WGS) entry which is preliminary data.</text>
</comment>
<dbReference type="GO" id="GO:0005634">
    <property type="term" value="C:nucleus"/>
    <property type="evidence" value="ECO:0007669"/>
    <property type="project" value="TreeGrafter"/>
</dbReference>
<feature type="compositionally biased region" description="Basic and acidic residues" evidence="10">
    <location>
        <begin position="544"/>
        <end position="559"/>
    </location>
</feature>
<dbReference type="Pfam" id="PF02005">
    <property type="entry name" value="TRM"/>
    <property type="match status" value="1"/>
</dbReference>
<dbReference type="CDD" id="cd02440">
    <property type="entry name" value="AdoMet_MTases"/>
    <property type="match status" value="1"/>
</dbReference>
<dbReference type="InterPro" id="IPR042296">
    <property type="entry name" value="tRNA_met_Trm1_C"/>
</dbReference>
<reference evidence="11" key="1">
    <citation type="submission" date="2021-08" db="EMBL/GenBank/DDBJ databases">
        <title>WGS assembly of Ceratopteris richardii.</title>
        <authorList>
            <person name="Marchant D.B."/>
            <person name="Chen G."/>
            <person name="Jenkins J."/>
            <person name="Shu S."/>
            <person name="Leebens-Mack J."/>
            <person name="Grimwood J."/>
            <person name="Schmutz J."/>
            <person name="Soltis P."/>
            <person name="Soltis D."/>
            <person name="Chen Z.-H."/>
        </authorList>
    </citation>
    <scope>NUCLEOTIDE SEQUENCE</scope>
    <source>
        <strain evidence="11">Whitten #5841</strain>
        <tissue evidence="11">Leaf</tissue>
    </source>
</reference>
<evidence type="ECO:0000313" key="12">
    <source>
        <dbReference type="Proteomes" id="UP000825935"/>
    </source>
</evidence>
<dbReference type="EC" id="2.1.1.216" evidence="7 9"/>
<organism evidence="11 12">
    <name type="scientific">Ceratopteris richardii</name>
    <name type="common">Triangle waterfern</name>
    <dbReference type="NCBI Taxonomy" id="49495"/>
    <lineage>
        <taxon>Eukaryota</taxon>
        <taxon>Viridiplantae</taxon>
        <taxon>Streptophyta</taxon>
        <taxon>Embryophyta</taxon>
        <taxon>Tracheophyta</taxon>
        <taxon>Polypodiopsida</taxon>
        <taxon>Polypodiidae</taxon>
        <taxon>Polypodiales</taxon>
        <taxon>Pteridineae</taxon>
        <taxon>Pteridaceae</taxon>
        <taxon>Parkerioideae</taxon>
        <taxon>Ceratopteris</taxon>
    </lineage>
</organism>
<evidence type="ECO:0000256" key="4">
    <source>
        <dbReference type="ARBA" id="ARBA00022691"/>
    </source>
</evidence>
<dbReference type="PANTHER" id="PTHR10631:SF3">
    <property type="entry name" value="TRNA (GUANINE(26)-N(2))-DIMETHYLTRANSFERASE"/>
    <property type="match status" value="1"/>
</dbReference>
<evidence type="ECO:0000313" key="11">
    <source>
        <dbReference type="EMBL" id="KAH7352395.1"/>
    </source>
</evidence>
<dbReference type="PANTHER" id="PTHR10631">
    <property type="entry name" value="N 2 ,N 2 -DIMETHYLGUANOSINE TRNA METHYLTRANSFERASE"/>
    <property type="match status" value="1"/>
</dbReference>
<dbReference type="SUPFAM" id="SSF53335">
    <property type="entry name" value="S-adenosyl-L-methionine-dependent methyltransferases"/>
    <property type="match status" value="1"/>
</dbReference>
<dbReference type="EMBL" id="CM035424">
    <property type="protein sequence ID" value="KAH7352395.1"/>
    <property type="molecule type" value="Genomic_DNA"/>
</dbReference>
<keyword evidence="2 9" id="KW-0489">Methyltransferase</keyword>
<keyword evidence="5 9" id="KW-0819">tRNA processing</keyword>
<name>A0A8T2SN26_CERRI</name>
<dbReference type="NCBIfam" id="TIGR00308">
    <property type="entry name" value="TRM1"/>
    <property type="match status" value="1"/>
</dbReference>
<dbReference type="Gene3D" id="3.30.56.70">
    <property type="entry name" value="N2,N2-dimethylguanosine tRNA methyltransferase, C-terminal domain"/>
    <property type="match status" value="1"/>
</dbReference>
<dbReference type="Proteomes" id="UP000825935">
    <property type="component" value="Chromosome 19"/>
</dbReference>
<accession>A0A8T2SN26</accession>
<gene>
    <name evidence="11" type="ORF">KP509_19G042800</name>
</gene>
<feature type="region of interest" description="Disordered" evidence="10">
    <location>
        <begin position="517"/>
        <end position="559"/>
    </location>
</feature>
<keyword evidence="3 9" id="KW-0808">Transferase</keyword>
<dbReference type="InterPro" id="IPR029063">
    <property type="entry name" value="SAM-dependent_MTases_sf"/>
</dbReference>
<protein>
    <recommendedName>
        <fullName evidence="7 9">tRNA (guanine(26)-N(2))-dimethyltransferase</fullName>
        <ecNumber evidence="7 9">2.1.1.216</ecNumber>
    </recommendedName>
</protein>
<keyword evidence="4 9" id="KW-0949">S-adenosyl-L-methionine</keyword>
<keyword evidence="1 9" id="KW-0820">tRNA-binding</keyword>
<dbReference type="AlphaFoldDB" id="A0A8T2SN26"/>
<comment type="catalytic activity">
    <reaction evidence="8 9">
        <text>guanosine(26) in tRNA + 2 S-adenosyl-L-methionine = N(2)-dimethylguanosine(26) in tRNA + 2 S-adenosyl-L-homocysteine + 2 H(+)</text>
        <dbReference type="Rhea" id="RHEA:43140"/>
        <dbReference type="Rhea" id="RHEA-COMP:10359"/>
        <dbReference type="Rhea" id="RHEA-COMP:10360"/>
        <dbReference type="ChEBI" id="CHEBI:15378"/>
        <dbReference type="ChEBI" id="CHEBI:57856"/>
        <dbReference type="ChEBI" id="CHEBI:59789"/>
        <dbReference type="ChEBI" id="CHEBI:74269"/>
        <dbReference type="ChEBI" id="CHEBI:74513"/>
        <dbReference type="EC" id="2.1.1.216"/>
    </reaction>
</comment>
<proteinExistence type="inferred from homology"/>
<dbReference type="GO" id="GO:0002940">
    <property type="term" value="P:tRNA N2-guanine methylation"/>
    <property type="evidence" value="ECO:0007669"/>
    <property type="project" value="TreeGrafter"/>
</dbReference>
<dbReference type="InterPro" id="IPR002905">
    <property type="entry name" value="Trm1"/>
</dbReference>
<evidence type="ECO:0000256" key="6">
    <source>
        <dbReference type="ARBA" id="ARBA00022884"/>
    </source>
</evidence>
<evidence type="ECO:0000256" key="5">
    <source>
        <dbReference type="ARBA" id="ARBA00022694"/>
    </source>
</evidence>
<evidence type="ECO:0000256" key="2">
    <source>
        <dbReference type="ARBA" id="ARBA00022603"/>
    </source>
</evidence>
<evidence type="ECO:0000256" key="8">
    <source>
        <dbReference type="ARBA" id="ARBA00051897"/>
    </source>
</evidence>
<dbReference type="Gene3D" id="3.40.50.150">
    <property type="entry name" value="Vaccinia Virus protein VP39"/>
    <property type="match status" value="1"/>
</dbReference>
<evidence type="ECO:0000256" key="7">
    <source>
        <dbReference type="ARBA" id="ARBA00039099"/>
    </source>
</evidence>
<comment type="similarity">
    <text evidence="9">Belongs to the class I-like SAM-binding methyltransferase superfamily. Trm1 family.</text>
</comment>
<dbReference type="FunFam" id="3.30.56.70:FF:000001">
    <property type="entry name" value="tRNA (guanine(26)-N(2))-dimethyltransferase"/>
    <property type="match status" value="1"/>
</dbReference>
<dbReference type="PROSITE" id="PS51626">
    <property type="entry name" value="SAM_MT_TRM1"/>
    <property type="match status" value="1"/>
</dbReference>
<dbReference type="OrthoDB" id="6349953at2759"/>
<dbReference type="GO" id="GO:0000049">
    <property type="term" value="F:tRNA binding"/>
    <property type="evidence" value="ECO:0007669"/>
    <property type="project" value="UniProtKB-UniRule"/>
</dbReference>